<dbReference type="InterPro" id="IPR011990">
    <property type="entry name" value="TPR-like_helical_dom_sf"/>
</dbReference>
<gene>
    <name evidence="2" type="ORF">G3A44_21280</name>
</gene>
<sequence>MLPLPAPAAPTLAPDTASAPALRLQLLGPPRLSGPAGAPQALARKDAALLALVALEPAVGRESLQARLWPDASPAGAANNLRQRLFRLKQQAGQPLLSGEPLRLAEGLRVDLLQTDATLDDSQLAAELLAGLDFGADGRALQSWVRQARQAWQARRASELARRSEALAQAGQHRPAEALTRLSLGLDPLDEAAWRRLMRLQRDQGQAAAAVESFGRCEAALREELGLRPSAQTLALLAEIERGAPAPAHAAGPTGPGPAYPLLGREAALHTAQAWVQAGRSLQVQGPPGAGVSRLLRALADPLGVTARERAHRDDRLTPYASLGRLLHRLVPERGLPESPELRRLLAHRLPGGDHASRVAPSAGPSRAQLDEGLRQALQHARQAGCAWLLLDDLQWADAQSLDWLRRHADAPGLPRWLLGHHPAPAAVAAPQVPHQTPPWPTLALDPLPEPALRDLLRHWRAHHTGQAEATDAAARAQEAQLLTALQGTGQGRPAYAVALLREAAGARPGTVPPLPGPDPAHWAQPLLARLSPAARQLAQVAALAGQDHEVGLACEVLGRSALDLAEAWAELEQAGLLDEEGALPGGLQEALAATLPDPVRRNLLARIAASPLLRAAPPERQAERHAQQGQWGAAARCLRQAAAGAAQAGQLDLRETRLQEAADLFERAGEPVEAWRTRLSLLQQQDSRHDAASRLATLAELAANAAHLPDPPALRPELCLAAAALHLQLEQVQESLREADAGLAALPVPPDGAPLPAAQRALRFRLRLERARALLEADPASDSARAEVEALVDQDTQTPLEDPVPRCELWHAYGIALHFALHRRAAVAALQQALHLARQCSHWEVELSALNALAVQHAALGRLDEAVQTAESTQRLLQLGGQTLDVQAVRTNLGMFLVGQDRLAEAWRLLQGVVDGLIDGHELSAARAAAEEFLAELWWRLERPDLAWAVLGGRHAVRLAGVPAARLAFRLDLLLRLETVDPPPRAGPSPADDRAAQLLAACAQATPQPTVWRAQLAVARRLPLDAARAGFQAVRQQAAQQEYLPGAWMADAAEAERLLAAAEPHDAGDPSRAAAWIAEADALARQACARLGTLAHPFMPPERLWRTAWRAARALGDMAAAAHWQAQARQAWEARFGPALHALAAAVPAAALDCQPQALSAWAWAWTAPQD</sequence>
<evidence type="ECO:0000259" key="1">
    <source>
        <dbReference type="SMART" id="SM01043"/>
    </source>
</evidence>
<dbReference type="SMART" id="SM01043">
    <property type="entry name" value="BTAD"/>
    <property type="match status" value="1"/>
</dbReference>
<organism evidence="2 3">
    <name type="scientific">Ideonella livida</name>
    <dbReference type="NCBI Taxonomy" id="2707176"/>
    <lineage>
        <taxon>Bacteria</taxon>
        <taxon>Pseudomonadati</taxon>
        <taxon>Pseudomonadota</taxon>
        <taxon>Betaproteobacteria</taxon>
        <taxon>Burkholderiales</taxon>
        <taxon>Sphaerotilaceae</taxon>
        <taxon>Ideonella</taxon>
    </lineage>
</organism>
<dbReference type="RefSeq" id="WP_163459753.1">
    <property type="nucleotide sequence ID" value="NZ_JAAGOH010000045.1"/>
</dbReference>
<reference evidence="2 3" key="1">
    <citation type="submission" date="2020-02" db="EMBL/GenBank/DDBJ databases">
        <title>Ideonella bacterium strain TBM-1.</title>
        <authorList>
            <person name="Chen W.-M."/>
        </authorList>
    </citation>
    <scope>NUCLEOTIDE SEQUENCE [LARGE SCALE GENOMIC DNA]</scope>
    <source>
        <strain evidence="2 3">TBM-1</strain>
    </source>
</reference>
<dbReference type="EMBL" id="JAAGOH010000045">
    <property type="protein sequence ID" value="NDY93726.1"/>
    <property type="molecule type" value="Genomic_DNA"/>
</dbReference>
<dbReference type="InterPro" id="IPR005158">
    <property type="entry name" value="BTAD"/>
</dbReference>
<dbReference type="Proteomes" id="UP000484255">
    <property type="component" value="Unassembled WGS sequence"/>
</dbReference>
<dbReference type="PANTHER" id="PTHR35807">
    <property type="entry name" value="TRANSCRIPTIONAL REGULATOR REDD-RELATED"/>
    <property type="match status" value="1"/>
</dbReference>
<comment type="caution">
    <text evidence="2">The sequence shown here is derived from an EMBL/GenBank/DDBJ whole genome shotgun (WGS) entry which is preliminary data.</text>
</comment>
<evidence type="ECO:0000313" key="2">
    <source>
        <dbReference type="EMBL" id="NDY93726.1"/>
    </source>
</evidence>
<dbReference type="Gene3D" id="1.25.40.10">
    <property type="entry name" value="Tetratricopeptide repeat domain"/>
    <property type="match status" value="2"/>
</dbReference>
<dbReference type="SUPFAM" id="SSF52540">
    <property type="entry name" value="P-loop containing nucleoside triphosphate hydrolases"/>
    <property type="match status" value="1"/>
</dbReference>
<feature type="domain" description="Bacterial transcriptional activator" evidence="1">
    <location>
        <begin position="110"/>
        <end position="241"/>
    </location>
</feature>
<name>A0A7C9TPD5_9BURK</name>
<dbReference type="AlphaFoldDB" id="A0A7C9TPD5"/>
<dbReference type="InterPro" id="IPR051677">
    <property type="entry name" value="AfsR-DnrI-RedD_regulator"/>
</dbReference>
<protein>
    <submittedName>
        <fullName evidence="2">AAA family ATPase</fullName>
    </submittedName>
</protein>
<dbReference type="InterPro" id="IPR027417">
    <property type="entry name" value="P-loop_NTPase"/>
</dbReference>
<evidence type="ECO:0000313" key="3">
    <source>
        <dbReference type="Proteomes" id="UP000484255"/>
    </source>
</evidence>
<dbReference type="SUPFAM" id="SSF48452">
    <property type="entry name" value="TPR-like"/>
    <property type="match status" value="2"/>
</dbReference>
<dbReference type="Pfam" id="PF03704">
    <property type="entry name" value="BTAD"/>
    <property type="match status" value="1"/>
</dbReference>
<accession>A0A7C9TPD5</accession>
<keyword evidence="3" id="KW-1185">Reference proteome</keyword>
<proteinExistence type="predicted"/>